<dbReference type="Proteomes" id="UP000681340">
    <property type="component" value="Unassembled WGS sequence"/>
</dbReference>
<evidence type="ECO:0000259" key="4">
    <source>
        <dbReference type="PROSITE" id="PS51000"/>
    </source>
</evidence>
<evidence type="ECO:0000313" key="6">
    <source>
        <dbReference type="Proteomes" id="UP000681340"/>
    </source>
</evidence>
<dbReference type="InterPro" id="IPR011991">
    <property type="entry name" value="ArsR-like_HTH"/>
</dbReference>
<evidence type="ECO:0000256" key="3">
    <source>
        <dbReference type="SAM" id="MobiDB-lite"/>
    </source>
</evidence>
<dbReference type="InterPro" id="IPR036388">
    <property type="entry name" value="WH-like_DNA-bd_sf"/>
</dbReference>
<dbReference type="Pfam" id="PF25583">
    <property type="entry name" value="WCX"/>
    <property type="match status" value="1"/>
</dbReference>
<accession>A0A919S4Q6</accession>
<dbReference type="InterPro" id="IPR013196">
    <property type="entry name" value="HTH_11"/>
</dbReference>
<dbReference type="InterPro" id="IPR057727">
    <property type="entry name" value="WCX_dom"/>
</dbReference>
<proteinExistence type="predicted"/>
<dbReference type="PANTHER" id="PTHR34580">
    <property type="match status" value="1"/>
</dbReference>
<dbReference type="EMBL" id="BOQL01000013">
    <property type="protein sequence ID" value="GIM64565.1"/>
    <property type="molecule type" value="Genomic_DNA"/>
</dbReference>
<dbReference type="InterPro" id="IPR051534">
    <property type="entry name" value="CBASS_pafABC_assoc_protein"/>
</dbReference>
<dbReference type="Pfam" id="PF08279">
    <property type="entry name" value="HTH_11"/>
    <property type="match status" value="1"/>
</dbReference>
<evidence type="ECO:0000256" key="1">
    <source>
        <dbReference type="ARBA" id="ARBA00023015"/>
    </source>
</evidence>
<dbReference type="Gene3D" id="1.10.10.10">
    <property type="entry name" value="Winged helix-like DNA-binding domain superfamily/Winged helix DNA-binding domain"/>
    <property type="match status" value="1"/>
</dbReference>
<dbReference type="Pfam" id="PF13280">
    <property type="entry name" value="WYL"/>
    <property type="match status" value="1"/>
</dbReference>
<dbReference type="PROSITE" id="PS51000">
    <property type="entry name" value="HTH_DEOR_2"/>
    <property type="match status" value="1"/>
</dbReference>
<feature type="domain" description="HTH deoR-type" evidence="4">
    <location>
        <begin position="2"/>
        <end position="61"/>
    </location>
</feature>
<reference evidence="5" key="1">
    <citation type="submission" date="2021-03" db="EMBL/GenBank/DDBJ databases">
        <title>Whole genome shotgun sequence of Actinoplanes auranticolor NBRC 12245.</title>
        <authorList>
            <person name="Komaki H."/>
            <person name="Tamura T."/>
        </authorList>
    </citation>
    <scope>NUCLEOTIDE SEQUENCE</scope>
    <source>
        <strain evidence="5">NBRC 12245</strain>
    </source>
</reference>
<keyword evidence="2" id="KW-0804">Transcription</keyword>
<name>A0A919S4Q6_9ACTN</name>
<keyword evidence="6" id="KW-1185">Reference proteome</keyword>
<evidence type="ECO:0000313" key="5">
    <source>
        <dbReference type="EMBL" id="GIM64565.1"/>
    </source>
</evidence>
<dbReference type="InterPro" id="IPR036390">
    <property type="entry name" value="WH_DNA-bd_sf"/>
</dbReference>
<dbReference type="AlphaFoldDB" id="A0A919S4Q6"/>
<gene>
    <name evidence="5" type="ORF">Aau02nite_11210</name>
</gene>
<protein>
    <submittedName>
        <fullName evidence="5">Transcriptional regulator</fullName>
    </submittedName>
</protein>
<dbReference type="InterPro" id="IPR028349">
    <property type="entry name" value="PafC-like"/>
</dbReference>
<comment type="caution">
    <text evidence="5">The sequence shown here is derived from an EMBL/GenBank/DDBJ whole genome shotgun (WGS) entry which is preliminary data.</text>
</comment>
<dbReference type="PROSITE" id="PS52050">
    <property type="entry name" value="WYL"/>
    <property type="match status" value="1"/>
</dbReference>
<dbReference type="SUPFAM" id="SSF46785">
    <property type="entry name" value="Winged helix' DNA-binding domain"/>
    <property type="match status" value="1"/>
</dbReference>
<keyword evidence="1" id="KW-0805">Transcription regulation</keyword>
<sequence length="351" mass="37693">MPAGRLLSMLLLLQTRGRLSAGQLAAELGISVRTAYRDLARLQAAGVPLYAETGQHGGYRLVEGYRTRLTGLSGGEARALFLAGLPAPAADLGLAEEVAAARLKLLAALPAELRDQAARTAAVFHLDAPGWHHEAPAQPFLTLLMDAVVAQHAVDVGYRRWRAPQEVRRRLRPYGLVLKSGTWYLVAASGNAGRIATYRVAQVRDVTVTTERFARPAGFDLVAHWTAYLAEYEARRFTASATIRLSAEGLARLPDLADPAVVRAVAESSGEPDRDGWVEATIPIENVRHAGQELLRLGAEVEVTAPAELRRAMATTVAALAHRYGVTASGAPDVSGPPTPPPPDQDRRPPR</sequence>
<dbReference type="CDD" id="cd00090">
    <property type="entry name" value="HTH_ARSR"/>
    <property type="match status" value="1"/>
</dbReference>
<dbReference type="PIRSF" id="PIRSF016838">
    <property type="entry name" value="PafC"/>
    <property type="match status" value="1"/>
</dbReference>
<dbReference type="GO" id="GO:0003700">
    <property type="term" value="F:DNA-binding transcription factor activity"/>
    <property type="evidence" value="ECO:0007669"/>
    <property type="project" value="InterPro"/>
</dbReference>
<dbReference type="InterPro" id="IPR001034">
    <property type="entry name" value="DeoR_HTH"/>
</dbReference>
<dbReference type="PANTHER" id="PTHR34580:SF1">
    <property type="entry name" value="PROTEIN PAFC"/>
    <property type="match status" value="1"/>
</dbReference>
<organism evidence="5 6">
    <name type="scientific">Actinoplanes auranticolor</name>
    <dbReference type="NCBI Taxonomy" id="47988"/>
    <lineage>
        <taxon>Bacteria</taxon>
        <taxon>Bacillati</taxon>
        <taxon>Actinomycetota</taxon>
        <taxon>Actinomycetes</taxon>
        <taxon>Micromonosporales</taxon>
        <taxon>Micromonosporaceae</taxon>
        <taxon>Actinoplanes</taxon>
    </lineage>
</organism>
<feature type="region of interest" description="Disordered" evidence="3">
    <location>
        <begin position="327"/>
        <end position="351"/>
    </location>
</feature>
<dbReference type="RefSeq" id="WP_212987228.1">
    <property type="nucleotide sequence ID" value="NZ_BAABEA010000038.1"/>
</dbReference>
<dbReference type="InterPro" id="IPR026881">
    <property type="entry name" value="WYL_dom"/>
</dbReference>
<evidence type="ECO:0000256" key="2">
    <source>
        <dbReference type="ARBA" id="ARBA00023163"/>
    </source>
</evidence>